<proteinExistence type="inferred from homology"/>
<dbReference type="PANTHER" id="PTHR31669">
    <property type="entry name" value="PROTEIN FAR1-RELATED SEQUENCE 10-RELATED"/>
    <property type="match status" value="1"/>
</dbReference>
<dbReference type="PANTHER" id="PTHR31669:SF302">
    <property type="entry name" value="PROTEIN FAR1-RELATED SEQUENCE"/>
    <property type="match status" value="1"/>
</dbReference>
<comment type="caution">
    <text evidence="2">The sequence shown here is derived from an EMBL/GenBank/DDBJ whole genome shotgun (WGS) entry which is preliminary data.</text>
</comment>
<comment type="subcellular location">
    <subcellularLocation>
        <location evidence="1">Nucleus</location>
    </subcellularLocation>
</comment>
<dbReference type="EMBL" id="JACGCM010001854">
    <property type="protein sequence ID" value="KAF6148237.1"/>
    <property type="molecule type" value="Genomic_DNA"/>
</dbReference>
<keyword evidence="1" id="KW-0479">Metal-binding</keyword>
<accession>A0A7J7M051</accession>
<keyword evidence="3" id="KW-1185">Reference proteome</keyword>
<dbReference type="AlphaFoldDB" id="A0A7J7M051"/>
<keyword evidence="1" id="KW-0539">Nucleus</keyword>
<dbReference type="GO" id="GO:0005634">
    <property type="term" value="C:nucleus"/>
    <property type="evidence" value="ECO:0007669"/>
    <property type="project" value="UniProtKB-SubCell"/>
</dbReference>
<evidence type="ECO:0000313" key="3">
    <source>
        <dbReference type="Proteomes" id="UP000541444"/>
    </source>
</evidence>
<dbReference type="GO" id="GO:0008270">
    <property type="term" value="F:zinc ion binding"/>
    <property type="evidence" value="ECO:0007669"/>
    <property type="project" value="UniProtKB-UniRule"/>
</dbReference>
<evidence type="ECO:0000256" key="1">
    <source>
        <dbReference type="RuleBase" id="RU367018"/>
    </source>
</evidence>
<keyword evidence="1" id="KW-0862">Zinc</keyword>
<reference evidence="2 3" key="1">
    <citation type="journal article" date="2020" name="IScience">
        <title>Genome Sequencing of the Endangered Kingdonia uniflora (Circaeasteraceae, Ranunculales) Reveals Potential Mechanisms of Evolutionary Specialization.</title>
        <authorList>
            <person name="Sun Y."/>
            <person name="Deng T."/>
            <person name="Zhang A."/>
            <person name="Moore M.J."/>
            <person name="Landis J.B."/>
            <person name="Lin N."/>
            <person name="Zhang H."/>
            <person name="Zhang X."/>
            <person name="Huang J."/>
            <person name="Zhang X."/>
            <person name="Sun H."/>
            <person name="Wang H."/>
        </authorList>
    </citation>
    <scope>NUCLEOTIDE SEQUENCE [LARGE SCALE GENOMIC DNA]</scope>
    <source>
        <strain evidence="2">TB1705</strain>
        <tissue evidence="2">Leaf</tissue>
    </source>
</reference>
<evidence type="ECO:0000313" key="2">
    <source>
        <dbReference type="EMBL" id="KAF6148237.1"/>
    </source>
</evidence>
<gene>
    <name evidence="2" type="ORF">GIB67_012012</name>
</gene>
<sequence>MSSTGRSESTNNFFNGWLPITTRLYSFVTKYEATLLEVYERESVEDFKSEHKYRQVGPHQALLKDVVNIYTRIILYKLQDRFDQVVRFIAIERPVEGNVRQLTVKSHSGHTDSFELEIDLEKLTGNCVCWTPMLSPPKGFLEIRHSQNTKGFHYDKVNDWCKHVFKVV</sequence>
<comment type="similarity">
    <text evidence="1">Belongs to the FHY3/FAR1 family.</text>
</comment>
<dbReference type="Proteomes" id="UP000541444">
    <property type="component" value="Unassembled WGS sequence"/>
</dbReference>
<protein>
    <recommendedName>
        <fullName evidence="1">Protein FAR1-RELATED SEQUENCE</fullName>
    </recommendedName>
</protein>
<dbReference type="GO" id="GO:0006355">
    <property type="term" value="P:regulation of DNA-templated transcription"/>
    <property type="evidence" value="ECO:0007669"/>
    <property type="project" value="UniProtKB-UniRule"/>
</dbReference>
<organism evidence="2 3">
    <name type="scientific">Kingdonia uniflora</name>
    <dbReference type="NCBI Taxonomy" id="39325"/>
    <lineage>
        <taxon>Eukaryota</taxon>
        <taxon>Viridiplantae</taxon>
        <taxon>Streptophyta</taxon>
        <taxon>Embryophyta</taxon>
        <taxon>Tracheophyta</taxon>
        <taxon>Spermatophyta</taxon>
        <taxon>Magnoliopsida</taxon>
        <taxon>Ranunculales</taxon>
        <taxon>Circaeasteraceae</taxon>
        <taxon>Kingdonia</taxon>
    </lineage>
</organism>
<comment type="function">
    <text evidence="1">Putative transcription activator involved in regulating light control of development.</text>
</comment>
<name>A0A7J7M051_9MAGN</name>
<keyword evidence="1" id="KW-0863">Zinc-finger</keyword>
<dbReference type="InterPro" id="IPR031052">
    <property type="entry name" value="FHY3/FAR1"/>
</dbReference>